<evidence type="ECO:0000313" key="3">
    <source>
        <dbReference type="EMBL" id="TWT55492.1"/>
    </source>
</evidence>
<dbReference type="InterPro" id="IPR011453">
    <property type="entry name" value="DUF1559"/>
</dbReference>
<reference evidence="3 4" key="1">
    <citation type="submission" date="2019-02" db="EMBL/GenBank/DDBJ databases">
        <title>Deep-cultivation of Planctomycetes and their phenomic and genomic characterization uncovers novel biology.</title>
        <authorList>
            <person name="Wiegand S."/>
            <person name="Jogler M."/>
            <person name="Boedeker C."/>
            <person name="Pinto D."/>
            <person name="Vollmers J."/>
            <person name="Rivas-Marin E."/>
            <person name="Kohn T."/>
            <person name="Peeters S.H."/>
            <person name="Heuer A."/>
            <person name="Rast P."/>
            <person name="Oberbeckmann S."/>
            <person name="Bunk B."/>
            <person name="Jeske O."/>
            <person name="Meyerdierks A."/>
            <person name="Storesund J.E."/>
            <person name="Kallscheuer N."/>
            <person name="Luecker S."/>
            <person name="Lage O.M."/>
            <person name="Pohl T."/>
            <person name="Merkel B.J."/>
            <person name="Hornburger P."/>
            <person name="Mueller R.-W."/>
            <person name="Bruemmer F."/>
            <person name="Labrenz M."/>
            <person name="Spormann A.M."/>
            <person name="Op Den Camp H."/>
            <person name="Overmann J."/>
            <person name="Amann R."/>
            <person name="Jetten M.S.M."/>
            <person name="Mascher T."/>
            <person name="Medema M.H."/>
            <person name="Devos D.P."/>
            <person name="Kaster A.-K."/>
            <person name="Ovreas L."/>
            <person name="Rohde M."/>
            <person name="Galperin M.Y."/>
            <person name="Jogler C."/>
        </authorList>
    </citation>
    <scope>NUCLEOTIDE SEQUENCE [LARGE SCALE GENOMIC DNA]</scope>
    <source>
        <strain evidence="3 4">CA85</strain>
    </source>
</reference>
<dbReference type="PANTHER" id="PTHR30093:SF2">
    <property type="entry name" value="TYPE II SECRETION SYSTEM PROTEIN H"/>
    <property type="match status" value="1"/>
</dbReference>
<dbReference type="OrthoDB" id="259295at2"/>
<dbReference type="Pfam" id="PF07596">
    <property type="entry name" value="SBP_bac_10"/>
    <property type="match status" value="1"/>
</dbReference>
<dbReference type="AlphaFoldDB" id="A0A5C5WZY2"/>
<dbReference type="PANTHER" id="PTHR30093">
    <property type="entry name" value="GENERAL SECRETION PATHWAY PROTEIN G"/>
    <property type="match status" value="1"/>
</dbReference>
<keyword evidence="1" id="KW-0812">Transmembrane</keyword>
<organism evidence="3 4">
    <name type="scientific">Allorhodopirellula solitaria</name>
    <dbReference type="NCBI Taxonomy" id="2527987"/>
    <lineage>
        <taxon>Bacteria</taxon>
        <taxon>Pseudomonadati</taxon>
        <taxon>Planctomycetota</taxon>
        <taxon>Planctomycetia</taxon>
        <taxon>Pirellulales</taxon>
        <taxon>Pirellulaceae</taxon>
        <taxon>Allorhodopirellula</taxon>
    </lineage>
</organism>
<feature type="transmembrane region" description="Helical" evidence="1">
    <location>
        <begin position="47"/>
        <end position="69"/>
    </location>
</feature>
<dbReference type="NCBIfam" id="TIGR04294">
    <property type="entry name" value="pre_pil_HX9DG"/>
    <property type="match status" value="1"/>
</dbReference>
<dbReference type="InterPro" id="IPR045584">
    <property type="entry name" value="Pilin-like"/>
</dbReference>
<comment type="caution">
    <text evidence="3">The sequence shown here is derived from an EMBL/GenBank/DDBJ whole genome shotgun (WGS) entry which is preliminary data.</text>
</comment>
<gene>
    <name evidence="3" type="ORF">CA85_49050</name>
</gene>
<proteinExistence type="predicted"/>
<keyword evidence="1" id="KW-0472">Membrane</keyword>
<keyword evidence="4" id="KW-1185">Reference proteome</keyword>
<dbReference type="SUPFAM" id="SSF54523">
    <property type="entry name" value="Pili subunits"/>
    <property type="match status" value="1"/>
</dbReference>
<sequence length="437" mass="47231">MRQRDRTRHSFLLNARARASKTAGTLTMEIHLTGHRRLPPCSRSGRTLLAVVVCVICLLIVLALFFPALEATRETARRMSCSNNFKQIGLGFHNYHAAYSQLPPGCGGTGPTPGDDDLSNQQRLSALVPIVPFLEASPMWQSISNPYETGDEPTPEFSEHDQKFIKGDAYYRDRFDELSTAPGPLTSEDGTRYFPAMGPAPWRASVYPPWQEGMRTYRCPSDPSERPTKHAGLTNYACSYGDGVDTIGERVESISQRGVFANGRARCFDDITDGMANTLMMAEVATFQGTRSATGSIAANIAGLQEDPWQCLATVDQQGNYRSGITLRMTPDGKASRGGNWADGAICWTGITTVLPPNSPSCDTSIDSRLEGVFSAASRHAGGCHVLMADGAVKFITDSVDTGDLTQPSVYPDSLSPAAIDSPYGVWGALGSIQGKE</sequence>
<dbReference type="Proteomes" id="UP000318053">
    <property type="component" value="Unassembled WGS sequence"/>
</dbReference>
<accession>A0A5C5WZY2</accession>
<keyword evidence="1" id="KW-1133">Transmembrane helix</keyword>
<feature type="domain" description="DUF1559" evidence="2">
    <location>
        <begin position="71"/>
        <end position="402"/>
    </location>
</feature>
<evidence type="ECO:0000256" key="1">
    <source>
        <dbReference type="SAM" id="Phobius"/>
    </source>
</evidence>
<evidence type="ECO:0000259" key="2">
    <source>
        <dbReference type="Pfam" id="PF07596"/>
    </source>
</evidence>
<dbReference type="EMBL" id="SJPK01000025">
    <property type="protein sequence ID" value="TWT55492.1"/>
    <property type="molecule type" value="Genomic_DNA"/>
</dbReference>
<protein>
    <recommendedName>
        <fullName evidence="2">DUF1559 domain-containing protein</fullName>
    </recommendedName>
</protein>
<name>A0A5C5WZY2_9BACT</name>
<evidence type="ECO:0000313" key="4">
    <source>
        <dbReference type="Proteomes" id="UP000318053"/>
    </source>
</evidence>
<dbReference type="InterPro" id="IPR027558">
    <property type="entry name" value="Pre_pil_HX9DG_C"/>
</dbReference>